<dbReference type="InParanoid" id="A0A1Y1VUE0"/>
<keyword evidence="5" id="KW-1185">Reference proteome</keyword>
<evidence type="ECO:0000256" key="1">
    <source>
        <dbReference type="ARBA" id="ARBA00022679"/>
    </source>
</evidence>
<dbReference type="InterPro" id="IPR000182">
    <property type="entry name" value="GNAT_dom"/>
</dbReference>
<dbReference type="AlphaFoldDB" id="A0A1Y1VUE0"/>
<evidence type="ECO:0000259" key="3">
    <source>
        <dbReference type="PROSITE" id="PS51186"/>
    </source>
</evidence>
<dbReference type="GO" id="GO:0031416">
    <property type="term" value="C:NatB complex"/>
    <property type="evidence" value="ECO:0007669"/>
    <property type="project" value="TreeGrafter"/>
</dbReference>
<dbReference type="GO" id="GO:0004596">
    <property type="term" value="F:protein-N-terminal amino-acid acetyltransferase activity"/>
    <property type="evidence" value="ECO:0007669"/>
    <property type="project" value="TreeGrafter"/>
</dbReference>
<dbReference type="EMBL" id="MCFE01001168">
    <property type="protein sequence ID" value="ORX64912.1"/>
    <property type="molecule type" value="Genomic_DNA"/>
</dbReference>
<gene>
    <name evidence="4" type="ORF">K493DRAFT_8251</name>
</gene>
<keyword evidence="1 4" id="KW-0808">Transferase</keyword>
<evidence type="ECO:0000313" key="4">
    <source>
        <dbReference type="EMBL" id="ORX64912.1"/>
    </source>
</evidence>
<name>A0A1Y1VUE0_9FUNG</name>
<proteinExistence type="predicted"/>
<dbReference type="InterPro" id="IPR051646">
    <property type="entry name" value="NatB_acetyltransferase_subunit"/>
</dbReference>
<dbReference type="InterPro" id="IPR016181">
    <property type="entry name" value="Acyl_CoA_acyltransferase"/>
</dbReference>
<dbReference type="Proteomes" id="UP000193498">
    <property type="component" value="Unassembled WGS sequence"/>
</dbReference>
<organism evidence="4 5">
    <name type="scientific">Basidiobolus meristosporus CBS 931.73</name>
    <dbReference type="NCBI Taxonomy" id="1314790"/>
    <lineage>
        <taxon>Eukaryota</taxon>
        <taxon>Fungi</taxon>
        <taxon>Fungi incertae sedis</taxon>
        <taxon>Zoopagomycota</taxon>
        <taxon>Entomophthoromycotina</taxon>
        <taxon>Basidiobolomycetes</taxon>
        <taxon>Basidiobolales</taxon>
        <taxon>Basidiobolaceae</taxon>
        <taxon>Basidiobolus</taxon>
    </lineage>
</organism>
<evidence type="ECO:0000256" key="2">
    <source>
        <dbReference type="ARBA" id="ARBA00023315"/>
    </source>
</evidence>
<sequence>MTSIRRFTTGDLFKFNNINLDVLTETYNISFYLSYLARWPDIFYVTESPNKTLMGYIMGKTEGRNKEWHGHVTALTVAPEYRRLVFTNQLLNPRYAKSARTRCQKRKRHPAQAPGPSRRCSILLNLV</sequence>
<dbReference type="Gene3D" id="3.40.630.30">
    <property type="match status" value="1"/>
</dbReference>
<dbReference type="STRING" id="1314790.A0A1Y1VUE0"/>
<protein>
    <submittedName>
        <fullName evidence="4">N-alpha-acetyltransferase 20, NatB catalytic subunit-like protein</fullName>
    </submittedName>
</protein>
<keyword evidence="2" id="KW-0012">Acyltransferase</keyword>
<dbReference type="PANTHER" id="PTHR45910:SF1">
    <property type="entry name" value="N-ALPHA-ACETYLTRANSFERASE 20"/>
    <property type="match status" value="1"/>
</dbReference>
<dbReference type="PANTHER" id="PTHR45910">
    <property type="entry name" value="N-ALPHA-ACETYLTRANSFERASE 20"/>
    <property type="match status" value="1"/>
</dbReference>
<reference evidence="4 5" key="1">
    <citation type="submission" date="2016-07" db="EMBL/GenBank/DDBJ databases">
        <title>Pervasive Adenine N6-methylation of Active Genes in Fungi.</title>
        <authorList>
            <consortium name="DOE Joint Genome Institute"/>
            <person name="Mondo S.J."/>
            <person name="Dannebaum R.O."/>
            <person name="Kuo R.C."/>
            <person name="Labutti K."/>
            <person name="Haridas S."/>
            <person name="Kuo A."/>
            <person name="Salamov A."/>
            <person name="Ahrendt S.R."/>
            <person name="Lipzen A."/>
            <person name="Sullivan W."/>
            <person name="Andreopoulos W.B."/>
            <person name="Clum A."/>
            <person name="Lindquist E."/>
            <person name="Daum C."/>
            <person name="Ramamoorthy G.K."/>
            <person name="Gryganskyi A."/>
            <person name="Culley D."/>
            <person name="Magnuson J.K."/>
            <person name="James T.Y."/>
            <person name="O'Malley M.A."/>
            <person name="Stajich J.E."/>
            <person name="Spatafora J.W."/>
            <person name="Visel A."/>
            <person name="Grigoriev I.V."/>
        </authorList>
    </citation>
    <scope>NUCLEOTIDE SEQUENCE [LARGE SCALE GENOMIC DNA]</scope>
    <source>
        <strain evidence="4 5">CBS 931.73</strain>
    </source>
</reference>
<comment type="caution">
    <text evidence="4">The sequence shown here is derived from an EMBL/GenBank/DDBJ whole genome shotgun (WGS) entry which is preliminary data.</text>
</comment>
<evidence type="ECO:0000313" key="5">
    <source>
        <dbReference type="Proteomes" id="UP000193498"/>
    </source>
</evidence>
<dbReference type="PROSITE" id="PS51186">
    <property type="entry name" value="GNAT"/>
    <property type="match status" value="1"/>
</dbReference>
<dbReference type="OrthoDB" id="10264728at2759"/>
<dbReference type="SUPFAM" id="SSF55729">
    <property type="entry name" value="Acyl-CoA N-acyltransferases (Nat)"/>
    <property type="match status" value="1"/>
</dbReference>
<accession>A0A1Y1VUE0</accession>
<feature type="domain" description="N-acetyltransferase" evidence="3">
    <location>
        <begin position="2"/>
        <end position="92"/>
    </location>
</feature>
<dbReference type="Pfam" id="PF00583">
    <property type="entry name" value="Acetyltransf_1"/>
    <property type="match status" value="1"/>
</dbReference>